<dbReference type="GO" id="GO:0005814">
    <property type="term" value="C:centriole"/>
    <property type="evidence" value="ECO:0007669"/>
    <property type="project" value="TreeGrafter"/>
</dbReference>
<dbReference type="GO" id="GO:0005509">
    <property type="term" value="F:calcium ion binding"/>
    <property type="evidence" value="ECO:0007669"/>
    <property type="project" value="InterPro"/>
</dbReference>
<evidence type="ECO:0000313" key="10">
    <source>
        <dbReference type="Ensembl" id="ENSSPUP00000004537.1"/>
    </source>
</evidence>
<dbReference type="SUPFAM" id="SSF47473">
    <property type="entry name" value="EF-hand"/>
    <property type="match status" value="1"/>
</dbReference>
<dbReference type="AlphaFoldDB" id="A0A8D0G7Q7"/>
<keyword evidence="2" id="KW-0963">Cytoplasm</keyword>
<feature type="domain" description="EF-hand" evidence="9">
    <location>
        <begin position="8"/>
        <end position="43"/>
    </location>
</feature>
<dbReference type="PROSITE" id="PS50222">
    <property type="entry name" value="EF_HAND_2"/>
    <property type="match status" value="1"/>
</dbReference>
<evidence type="ECO:0000313" key="11">
    <source>
        <dbReference type="Proteomes" id="UP000694392"/>
    </source>
</evidence>
<dbReference type="OMA" id="QEQHEAH"/>
<dbReference type="Proteomes" id="UP000694392">
    <property type="component" value="Unplaced"/>
</dbReference>
<evidence type="ECO:0000256" key="3">
    <source>
        <dbReference type="ARBA" id="ARBA00022553"/>
    </source>
</evidence>
<dbReference type="GO" id="GO:0097431">
    <property type="term" value="C:mitotic spindle pole"/>
    <property type="evidence" value="ECO:0007669"/>
    <property type="project" value="TreeGrafter"/>
</dbReference>
<dbReference type="GO" id="GO:0090222">
    <property type="term" value="P:centrosome-templated microtubule nucleation"/>
    <property type="evidence" value="ECO:0007669"/>
    <property type="project" value="TreeGrafter"/>
</dbReference>
<evidence type="ECO:0000256" key="4">
    <source>
        <dbReference type="ARBA" id="ARBA00022701"/>
    </source>
</evidence>
<evidence type="ECO:0000256" key="7">
    <source>
        <dbReference type="ARBA" id="ARBA00023212"/>
    </source>
</evidence>
<evidence type="ECO:0000259" key="9">
    <source>
        <dbReference type="PROSITE" id="PS50222"/>
    </source>
</evidence>
<reference evidence="10" key="1">
    <citation type="submission" date="2025-08" db="UniProtKB">
        <authorList>
            <consortium name="Ensembl"/>
        </authorList>
    </citation>
    <scope>IDENTIFICATION</scope>
</reference>
<keyword evidence="3" id="KW-0597">Phosphoprotein</keyword>
<evidence type="ECO:0000256" key="5">
    <source>
        <dbReference type="ARBA" id="ARBA00022737"/>
    </source>
</evidence>
<evidence type="ECO:0000256" key="2">
    <source>
        <dbReference type="ARBA" id="ARBA00022490"/>
    </source>
</evidence>
<organism evidence="10 11">
    <name type="scientific">Sphenodon punctatus</name>
    <name type="common">Tuatara</name>
    <name type="synonym">Hatteria punctata</name>
    <dbReference type="NCBI Taxonomy" id="8508"/>
    <lineage>
        <taxon>Eukaryota</taxon>
        <taxon>Metazoa</taxon>
        <taxon>Chordata</taxon>
        <taxon>Craniata</taxon>
        <taxon>Vertebrata</taxon>
        <taxon>Euteleostomi</taxon>
        <taxon>Lepidosauria</taxon>
        <taxon>Sphenodontia</taxon>
        <taxon>Sphenodontidae</taxon>
        <taxon>Sphenodon</taxon>
    </lineage>
</organism>
<evidence type="ECO:0000256" key="1">
    <source>
        <dbReference type="ARBA" id="ARBA00004300"/>
    </source>
</evidence>
<dbReference type="GeneTree" id="ENSGT00660000095541"/>
<keyword evidence="5" id="KW-0677">Repeat</keyword>
<protein>
    <recommendedName>
        <fullName evidence="9">EF-hand domain-containing protein</fullName>
    </recommendedName>
</protein>
<dbReference type="InterPro" id="IPR002048">
    <property type="entry name" value="EF_hand_dom"/>
</dbReference>
<accession>A0A8D0G7Q7</accession>
<comment type="subcellular location">
    <subcellularLocation>
        <location evidence="1">Cytoplasm</location>
        <location evidence="1">Cytoskeleton</location>
        <location evidence="1">Microtubule organizing center</location>
        <location evidence="1">Centrosome</location>
    </subcellularLocation>
</comment>
<keyword evidence="11" id="KW-1185">Reference proteome</keyword>
<dbReference type="GO" id="GO:0034454">
    <property type="term" value="P:microtubule anchoring at centrosome"/>
    <property type="evidence" value="ECO:0007669"/>
    <property type="project" value="TreeGrafter"/>
</dbReference>
<keyword evidence="4" id="KW-0493">Microtubule</keyword>
<evidence type="ECO:0000256" key="8">
    <source>
        <dbReference type="SAM" id="MobiDB-lite"/>
    </source>
</evidence>
<dbReference type="GO" id="GO:0005874">
    <property type="term" value="C:microtubule"/>
    <property type="evidence" value="ECO:0007669"/>
    <property type="project" value="UniProtKB-KW"/>
</dbReference>
<dbReference type="Ensembl" id="ENSSPUT00000004816.1">
    <property type="protein sequence ID" value="ENSSPUP00000004537.1"/>
    <property type="gene ID" value="ENSSPUG00000003513.1"/>
</dbReference>
<dbReference type="PANTHER" id="PTHR18905:SF11">
    <property type="entry name" value="NINEIN"/>
    <property type="match status" value="1"/>
</dbReference>
<dbReference type="InterPro" id="IPR011992">
    <property type="entry name" value="EF-hand-dom_pair"/>
</dbReference>
<proteinExistence type="predicted"/>
<dbReference type="GO" id="GO:0000242">
    <property type="term" value="C:pericentriolar material"/>
    <property type="evidence" value="ECO:0007669"/>
    <property type="project" value="TreeGrafter"/>
</dbReference>
<dbReference type="GO" id="GO:0051642">
    <property type="term" value="P:centrosome localization"/>
    <property type="evidence" value="ECO:0007669"/>
    <property type="project" value="TreeGrafter"/>
</dbReference>
<dbReference type="Gene3D" id="1.10.238.10">
    <property type="entry name" value="EF-hand"/>
    <property type="match status" value="1"/>
</dbReference>
<feature type="region of interest" description="Disordered" evidence="8">
    <location>
        <begin position="82"/>
        <end position="102"/>
    </location>
</feature>
<dbReference type="PANTHER" id="PTHR18905">
    <property type="entry name" value="NINEIN"/>
    <property type="match status" value="1"/>
</dbReference>
<dbReference type="FunFam" id="1.10.238.10:FF:000094">
    <property type="entry name" value="ninein isoform X7"/>
    <property type="match status" value="1"/>
</dbReference>
<reference evidence="10" key="2">
    <citation type="submission" date="2025-09" db="UniProtKB">
        <authorList>
            <consortium name="Ensembl"/>
        </authorList>
    </citation>
    <scope>IDENTIFICATION</scope>
</reference>
<sequence>MDEAEQEQHEAHLKELFDSFDSTGTGSLGQEELTDLCHMLHLEEVAPGALHQTLLQDNLLGRVHFDQFKEALILILSRTLSNEEHFQEPDSPPEAQPKYIKGGKRYGRRSLPEFQESVEEFAELTVIEPLGEEARPSNDCDEITEFVFVCGEQGKRSP</sequence>
<evidence type="ECO:0000256" key="6">
    <source>
        <dbReference type="ARBA" id="ARBA00023054"/>
    </source>
</evidence>
<name>A0A8D0G7Q7_SPHPU</name>
<keyword evidence="6" id="KW-0175">Coiled coil</keyword>
<keyword evidence="7" id="KW-0206">Cytoskeleton</keyword>
<dbReference type="GO" id="GO:0097539">
    <property type="term" value="C:ciliary transition fiber"/>
    <property type="evidence" value="ECO:0007669"/>
    <property type="project" value="TreeGrafter"/>
</dbReference>